<evidence type="ECO:0000256" key="1">
    <source>
        <dbReference type="SAM" id="Phobius"/>
    </source>
</evidence>
<dbReference type="Proteomes" id="UP000504606">
    <property type="component" value="Unplaced"/>
</dbReference>
<keyword evidence="1" id="KW-0472">Membrane</keyword>
<feature type="domain" description="Farnesoic acid O-methyl transferase" evidence="4">
    <location>
        <begin position="404"/>
        <end position="545"/>
    </location>
</feature>
<dbReference type="InterPro" id="IPR036734">
    <property type="entry name" value="Neur_chan_lig-bd_sf"/>
</dbReference>
<feature type="transmembrane region" description="Helical" evidence="1">
    <location>
        <begin position="1009"/>
        <end position="1032"/>
    </location>
</feature>
<evidence type="ECO:0000313" key="5">
    <source>
        <dbReference type="Proteomes" id="UP000504606"/>
    </source>
</evidence>
<dbReference type="Pfam" id="PF12248">
    <property type="entry name" value="Methyltransf_FA"/>
    <property type="match status" value="3"/>
</dbReference>
<feature type="domain" description="Neurotransmitter-gated ion-channel ligand-binding" evidence="3">
    <location>
        <begin position="766"/>
        <end position="879"/>
    </location>
</feature>
<feature type="signal peptide" evidence="2">
    <location>
        <begin position="1"/>
        <end position="35"/>
    </location>
</feature>
<dbReference type="AlphaFoldDB" id="A0A6J1S1N9"/>
<dbReference type="OrthoDB" id="8182187at2759"/>
<name>A0A6J1S1N9_FRAOC</name>
<keyword evidence="1" id="KW-0812">Transmembrane</keyword>
<feature type="transmembrane region" description="Helical" evidence="1">
    <location>
        <begin position="946"/>
        <end position="968"/>
    </location>
</feature>
<dbReference type="Pfam" id="PF02931">
    <property type="entry name" value="Neur_chan_LBD"/>
    <property type="match status" value="1"/>
</dbReference>
<dbReference type="PANTHER" id="PTHR36695">
    <property type="entry name" value="AGAP008648-PA"/>
    <property type="match status" value="1"/>
</dbReference>
<dbReference type="SUPFAM" id="SSF90112">
    <property type="entry name" value="Neurotransmitter-gated ion-channel transmembrane pore"/>
    <property type="match status" value="1"/>
</dbReference>
<dbReference type="RefSeq" id="XP_026274942.1">
    <property type="nucleotide sequence ID" value="XM_026419157.2"/>
</dbReference>
<dbReference type="InterPro" id="IPR022041">
    <property type="entry name" value="Methyltransf_FA"/>
</dbReference>
<keyword evidence="1" id="KW-1133">Transmembrane helix</keyword>
<keyword evidence="2" id="KW-0732">Signal</keyword>
<dbReference type="GO" id="GO:0005230">
    <property type="term" value="F:extracellular ligand-gated monoatomic ion channel activity"/>
    <property type="evidence" value="ECO:0007669"/>
    <property type="project" value="InterPro"/>
</dbReference>
<evidence type="ECO:0000313" key="6">
    <source>
        <dbReference type="RefSeq" id="XP_026274942.1"/>
    </source>
</evidence>
<feature type="domain" description="Farnesoic acid O-methyl transferase" evidence="4">
    <location>
        <begin position="577"/>
        <end position="714"/>
    </location>
</feature>
<sequence>MATSTSSTGLLRQVWLTGELLPLLLVLLAPLSGTATSVSGSWPVPGFGASMPQPYRCRVDSAVNGVRHEFRSSDSSAYVVGVKGPSPAIIYLIGDNPEAGSYQVQLTLDDRSMTIQRVTPDSFSPSITQTSPPGLLSESSFRYFWVRAVSVLDEAGATTGEISLGRASENTPLLSYRDADFVMPTQIRFRASAIWLHSCSPSPPKPSLGCRQHTVTDRYGFQHDFPIAGETVTVGGSKAVRFMVKGPRDSHVRLKGTPSEVFYEIDINFVNKIAIQKVSQYLDITSCHNCLSPLEFRLFTVLYNDTTISLFEGAELEHPKVSAQLQPGFNITSISFASMGSGGQVHWLHACQGEAAALPGNAVDVVVPRGRTTAPPPPPREAQRPMTINTTTLLPGCRMVHTFKYHFDGFFALSEEGWVSGPESVLVFRVLGRKDIHLQLASSIPPNVDDTYEIDIDFYNNTNLDRGKEVKVASTQHPPVLSPTELRTFVLQHNLITGLLNLTAVSTGAPRTLLLWRDPRPFALRYFSVSSGSSAGNDTTWIFGCDGQHRDHVGRDAARARTGCSAPLLTFAYSHSQYLSVEREGEVDGPRRTLRLYLRALASGHIRLEAALPPGVDALFEIDLSHEGNTSIDSLGKRVATVRMPGLLSQREARGFWVRQDTAARTLAVGKEGSDTPLLSWTAPASSRFPPLRFFSLATSRSVGNGTWVYGCKNGSSPGEVPVLDSVAVEESVPSFEDELMPSVLSATQRLDFYLQELQLQPPDGTAIGVRLHLSRVIINDLDGTVELRGNLLTTWHDTRGVWEPKDFEDIQDASNRQLESSWTPTYTIPNGDVMVNGLMHVRHTGDVRWEGALHVQSQCMLQARDWPRDRHTCIIEIGIESAHRLHLLDGRGHPGAWVEPGASHPLWVLEEKGFSLVVRNESGGRGPATSTYLSITVTLSRASPVLHHLLLAPFVVLVSLCLLAYWVREPLPRDKVLLGAGGLLLLVFSFIVLEAACPPALFGMPHIVEVYCWCMLTVALSVTVSCGMTALSKDVPVRRPPPLLCRLLSAPLVQTLLLLHSDQVQQRCAEYELSPDSVDYVKGSPQVYFRFDQERADDCKCNDKECSKQVAAEAQYYWALLALACERVLSVICFILLLCALIVVKL</sequence>
<feature type="transmembrane region" description="Helical" evidence="1">
    <location>
        <begin position="1118"/>
        <end position="1145"/>
    </location>
</feature>
<feature type="domain" description="Farnesoic acid O-methyl transferase" evidence="4">
    <location>
        <begin position="233"/>
        <end position="351"/>
    </location>
</feature>
<dbReference type="InterPro" id="IPR006202">
    <property type="entry name" value="Neur_chan_lig-bd"/>
</dbReference>
<dbReference type="Gene3D" id="2.70.170.10">
    <property type="entry name" value="Neurotransmitter-gated ion-channel ligand-binding domain"/>
    <property type="match status" value="1"/>
</dbReference>
<dbReference type="GO" id="GO:0016020">
    <property type="term" value="C:membrane"/>
    <property type="evidence" value="ECO:0007669"/>
    <property type="project" value="InterPro"/>
</dbReference>
<gene>
    <name evidence="6" type="primary">LOC113204130</name>
</gene>
<evidence type="ECO:0000256" key="2">
    <source>
        <dbReference type="SAM" id="SignalP"/>
    </source>
</evidence>
<evidence type="ECO:0000259" key="4">
    <source>
        <dbReference type="Pfam" id="PF12248"/>
    </source>
</evidence>
<organism evidence="5 6">
    <name type="scientific">Frankliniella occidentalis</name>
    <name type="common">Western flower thrips</name>
    <name type="synonym">Euthrips occidentalis</name>
    <dbReference type="NCBI Taxonomy" id="133901"/>
    <lineage>
        <taxon>Eukaryota</taxon>
        <taxon>Metazoa</taxon>
        <taxon>Ecdysozoa</taxon>
        <taxon>Arthropoda</taxon>
        <taxon>Hexapoda</taxon>
        <taxon>Insecta</taxon>
        <taxon>Pterygota</taxon>
        <taxon>Neoptera</taxon>
        <taxon>Paraneoptera</taxon>
        <taxon>Thysanoptera</taxon>
        <taxon>Terebrantia</taxon>
        <taxon>Thripoidea</taxon>
        <taxon>Thripidae</taxon>
        <taxon>Frankliniella</taxon>
    </lineage>
</organism>
<reference evidence="6" key="1">
    <citation type="submission" date="2025-08" db="UniProtKB">
        <authorList>
            <consortium name="RefSeq"/>
        </authorList>
    </citation>
    <scope>IDENTIFICATION</scope>
    <source>
        <tissue evidence="6">Whole organism</tissue>
    </source>
</reference>
<dbReference type="KEGG" id="foc:113204130"/>
<proteinExistence type="predicted"/>
<dbReference type="SUPFAM" id="SSF63712">
    <property type="entry name" value="Nicotinic receptor ligand binding domain-like"/>
    <property type="match status" value="1"/>
</dbReference>
<dbReference type="GeneID" id="113204130"/>
<keyword evidence="5" id="KW-1185">Reference proteome</keyword>
<dbReference type="InterPro" id="IPR036719">
    <property type="entry name" value="Neuro-gated_channel_TM_sf"/>
</dbReference>
<feature type="transmembrane region" description="Helical" evidence="1">
    <location>
        <begin position="977"/>
        <end position="997"/>
    </location>
</feature>
<accession>A0A6J1S1N9</accession>
<evidence type="ECO:0000259" key="3">
    <source>
        <dbReference type="Pfam" id="PF02931"/>
    </source>
</evidence>
<dbReference type="PANTHER" id="PTHR36695:SF12">
    <property type="entry name" value="AGAP008648-PA"/>
    <property type="match status" value="1"/>
</dbReference>
<protein>
    <submittedName>
        <fullName evidence="6">Uncharacterized protein LOC113204130</fullName>
    </submittedName>
</protein>
<feature type="chain" id="PRO_5026663368" evidence="2">
    <location>
        <begin position="36"/>
        <end position="1147"/>
    </location>
</feature>